<dbReference type="GO" id="GO:0016971">
    <property type="term" value="F:flavin-dependent sulfhydryl oxidase activity"/>
    <property type="evidence" value="ECO:0007669"/>
    <property type="project" value="InterPro"/>
</dbReference>
<dbReference type="InterPro" id="IPR039798">
    <property type="entry name" value="Sulfhydryl_oxidase"/>
</dbReference>
<dbReference type="Pfam" id="PF18371">
    <property type="entry name" value="FAD_SOX"/>
    <property type="match status" value="1"/>
</dbReference>
<keyword evidence="8 13" id="KW-0560">Oxidoreductase</keyword>
<dbReference type="InterPro" id="IPR036249">
    <property type="entry name" value="Thioredoxin-like_sf"/>
</dbReference>
<dbReference type="EC" id="1.8.3.2" evidence="13"/>
<dbReference type="InterPro" id="IPR036774">
    <property type="entry name" value="ERV/ALR_sulphydryl_oxid_sf"/>
</dbReference>
<dbReference type="GO" id="GO:0003756">
    <property type="term" value="F:protein disulfide isomerase activity"/>
    <property type="evidence" value="ECO:0007669"/>
    <property type="project" value="TreeGrafter"/>
</dbReference>
<dbReference type="PANTHER" id="PTHR22897:SF6">
    <property type="entry name" value="SULFHYDRYL OXIDASE 1"/>
    <property type="match status" value="1"/>
</dbReference>
<protein>
    <recommendedName>
        <fullName evidence="13">Sulfhydryl oxidase</fullName>
        <ecNumber evidence="13">1.8.3.2</ecNumber>
    </recommendedName>
</protein>
<dbReference type="Pfam" id="PF00085">
    <property type="entry name" value="Thioredoxin"/>
    <property type="match status" value="1"/>
</dbReference>
<dbReference type="Gene3D" id="3.40.30.10">
    <property type="entry name" value="Glutaredoxin"/>
    <property type="match status" value="2"/>
</dbReference>
<evidence type="ECO:0000256" key="12">
    <source>
        <dbReference type="ARBA" id="ARBA00048864"/>
    </source>
</evidence>
<evidence type="ECO:0000256" key="15">
    <source>
        <dbReference type="SAM" id="SignalP"/>
    </source>
</evidence>
<comment type="catalytic activity">
    <reaction evidence="12 13">
        <text>2 R'C(R)SH + O2 = R'C(R)S-S(R)CR' + H2O2</text>
        <dbReference type="Rhea" id="RHEA:17357"/>
        <dbReference type="ChEBI" id="CHEBI:15379"/>
        <dbReference type="ChEBI" id="CHEBI:16240"/>
        <dbReference type="ChEBI" id="CHEBI:16520"/>
        <dbReference type="ChEBI" id="CHEBI:17412"/>
        <dbReference type="EC" id="1.8.3.2"/>
    </reaction>
</comment>
<keyword evidence="7 13" id="KW-0274">FAD</keyword>
<dbReference type="SUPFAM" id="SSF69000">
    <property type="entry name" value="FAD-dependent thiol oxidase"/>
    <property type="match status" value="1"/>
</dbReference>
<dbReference type="FunFam" id="3.40.30.10:FF:000080">
    <property type="entry name" value="Sulfhydryl oxidase"/>
    <property type="match status" value="1"/>
</dbReference>
<dbReference type="OMA" id="YGELWNE"/>
<evidence type="ECO:0000256" key="14">
    <source>
        <dbReference type="SAM" id="MobiDB-lite"/>
    </source>
</evidence>
<evidence type="ECO:0000256" key="5">
    <source>
        <dbReference type="ARBA" id="ARBA00022630"/>
    </source>
</evidence>
<dbReference type="OrthoDB" id="59470at2759"/>
<evidence type="ECO:0000313" key="18">
    <source>
        <dbReference type="EMBL" id="KAF7202961.1"/>
    </source>
</evidence>
<dbReference type="Gene3D" id="1.20.120.310">
    <property type="entry name" value="ERV/ALR sulfhydryl oxidase domain"/>
    <property type="match status" value="1"/>
</dbReference>
<dbReference type="FunFam" id="1.20.120.310:FF:000001">
    <property type="entry name" value="Sulfhydryl oxidase"/>
    <property type="match status" value="1"/>
</dbReference>
<keyword evidence="9" id="KW-1015">Disulfide bond</keyword>
<comment type="caution">
    <text evidence="18">The sequence shown here is derived from an EMBL/GenBank/DDBJ whole genome shotgun (WGS) entry which is preliminary data.</text>
</comment>
<dbReference type="Gene3D" id="1.20.120.1960">
    <property type="entry name" value="QSOX sulfhydryl oxidase domain"/>
    <property type="match status" value="1"/>
</dbReference>
<evidence type="ECO:0000256" key="10">
    <source>
        <dbReference type="ARBA" id="ARBA00023180"/>
    </source>
</evidence>
<comment type="similarity">
    <text evidence="3 13">Belongs to the quiescin-sulfhydryl oxidase (QSOX) family.</text>
</comment>
<keyword evidence="13" id="KW-0812">Transmembrane</keyword>
<dbReference type="InterPro" id="IPR017937">
    <property type="entry name" value="Thioredoxin_CS"/>
</dbReference>
<dbReference type="AlphaFoldDB" id="A0A9D3BCY5"/>
<feature type="compositionally biased region" description="Acidic residues" evidence="14">
    <location>
        <begin position="586"/>
        <end position="614"/>
    </location>
</feature>
<evidence type="ECO:0000256" key="13">
    <source>
        <dbReference type="RuleBase" id="RU371123"/>
    </source>
</evidence>
<feature type="signal peptide" evidence="15">
    <location>
        <begin position="1"/>
        <end position="29"/>
    </location>
</feature>
<dbReference type="Pfam" id="PF04777">
    <property type="entry name" value="Evr1_Alr"/>
    <property type="match status" value="1"/>
</dbReference>
<evidence type="ECO:0000256" key="6">
    <source>
        <dbReference type="ARBA" id="ARBA00022729"/>
    </source>
</evidence>
<dbReference type="PANTHER" id="PTHR22897">
    <property type="entry name" value="QUIESCIN Q6-RELATED SULFHYDRYL OXIDASE"/>
    <property type="match status" value="1"/>
</dbReference>
<keyword evidence="10" id="KW-0325">Glycoprotein</keyword>
<comment type="cofactor">
    <cofactor evidence="1 13">
        <name>FAD</name>
        <dbReference type="ChEBI" id="CHEBI:57692"/>
    </cofactor>
</comment>
<dbReference type="PROSITE" id="PS51352">
    <property type="entry name" value="THIOREDOXIN_2"/>
    <property type="match status" value="1"/>
</dbReference>
<feature type="chain" id="PRO_5039279390" description="Sulfhydryl oxidase" evidence="15">
    <location>
        <begin position="30"/>
        <end position="823"/>
    </location>
</feature>
<evidence type="ECO:0000313" key="19">
    <source>
        <dbReference type="Proteomes" id="UP000822369"/>
    </source>
</evidence>
<dbReference type="KEGG" id="nfu:107393136"/>
<comment type="function">
    <text evidence="11">Catalyzes the oxidation of sulfhydryl groups in peptide and protein thiols to disulfides with the reduction of oxygen to hydrogen peroxide. Plays a role in disulfide bond formation in a variety of extracellular proteins. In fibroblasts, required for normal incorporation of laminin into the extracellular matrix, and thereby for normal cell-cell adhesion and cell migration.</text>
</comment>
<comment type="subcellular location">
    <subcellularLocation>
        <location evidence="2">Secreted</location>
    </subcellularLocation>
</comment>
<evidence type="ECO:0000256" key="3">
    <source>
        <dbReference type="ARBA" id="ARBA00006041"/>
    </source>
</evidence>
<dbReference type="FunFam" id="1.20.120.1960:FF:000001">
    <property type="entry name" value="Sulfhydryl oxidase"/>
    <property type="match status" value="1"/>
</dbReference>
<evidence type="ECO:0000256" key="1">
    <source>
        <dbReference type="ARBA" id="ARBA00001974"/>
    </source>
</evidence>
<evidence type="ECO:0000259" key="16">
    <source>
        <dbReference type="PROSITE" id="PS51324"/>
    </source>
</evidence>
<evidence type="ECO:0000256" key="9">
    <source>
        <dbReference type="ARBA" id="ARBA00023157"/>
    </source>
</evidence>
<feature type="domain" description="ERV/ALR sulfhydryl oxidase" evidence="16">
    <location>
        <begin position="397"/>
        <end position="498"/>
    </location>
</feature>
<accession>A0A9D3BCY5</accession>
<evidence type="ECO:0000256" key="4">
    <source>
        <dbReference type="ARBA" id="ARBA00022525"/>
    </source>
</evidence>
<keyword evidence="5 13" id="KW-0285">Flavoprotein</keyword>
<dbReference type="GO" id="GO:0006457">
    <property type="term" value="P:protein folding"/>
    <property type="evidence" value="ECO:0007669"/>
    <property type="project" value="TreeGrafter"/>
</dbReference>
<dbReference type="Proteomes" id="UP000822369">
    <property type="component" value="Chromosome 17"/>
</dbReference>
<dbReference type="SUPFAM" id="SSF52833">
    <property type="entry name" value="Thioredoxin-like"/>
    <property type="match status" value="1"/>
</dbReference>
<dbReference type="InterPro" id="IPR042568">
    <property type="entry name" value="QSOX_FAD-bd_sf"/>
</dbReference>
<feature type="region of interest" description="Disordered" evidence="14">
    <location>
        <begin position="568"/>
        <end position="645"/>
    </location>
</feature>
<dbReference type="InterPro" id="IPR041269">
    <property type="entry name" value="QSOX_Trx1"/>
</dbReference>
<keyword evidence="13" id="KW-1133">Transmembrane helix</keyword>
<dbReference type="PROSITE" id="PS00194">
    <property type="entry name" value="THIOREDOXIN_1"/>
    <property type="match status" value="1"/>
</dbReference>
<evidence type="ECO:0000256" key="8">
    <source>
        <dbReference type="ARBA" id="ARBA00023002"/>
    </source>
</evidence>
<proteinExistence type="inferred from homology"/>
<keyword evidence="4" id="KW-0964">Secreted</keyword>
<dbReference type="PROSITE" id="PS51324">
    <property type="entry name" value="ERV_ALR"/>
    <property type="match status" value="1"/>
</dbReference>
<feature type="domain" description="Thioredoxin" evidence="17">
    <location>
        <begin position="34"/>
        <end position="155"/>
    </location>
</feature>
<dbReference type="InterPro" id="IPR017905">
    <property type="entry name" value="ERV/ALR_sulphydryl_oxidase"/>
</dbReference>
<dbReference type="FunFam" id="3.40.30.10:FF:000073">
    <property type="entry name" value="Sulfhydryl oxidase"/>
    <property type="match status" value="1"/>
</dbReference>
<sequence>MARRCATSRWFTDIYPVFLCLWLYVPCPAETGLYTASDQILLLSRENVDSVLVNSTAAMVVEFYASWCGHCVAFSPFYKKLARDTKEWKPAVNIAAIDCAPEENREVCRDFRITGYPTIKFFHAYSEAGSLGVAYPANIRDVPDLRHKTIDSLEGNKDPWPPACPPLEPISQAEVDVFFETNSALHLALIFENANSYIGREVTLDLLQFENIAVRRVLDSETSLVTKLGVTDFPSCYLYYPGGNFTRLRVNNEARMFYTYALQGLRGVVRSGKATVVLTEIQSNSTKEPWRQFNNSHVYMADLESALHYSLRVELAAHDIIRGDALNALKKYISVLAKYFPGRPVVVNLLKTLKAWLQDQTENKISYKAFEDVLDNRVQVPHTALPEGVRWVGCQGSQPHFRRYPCGVWTLFHVLSVQANSTGGSDPVEVLSAMRSYIHHFFGCRACAEHFENMAQEGLEQVGTLPSAVLWLWFRHNQVNNRISGDLSEDPFFPKIQWPSPETCPACHTVNEKREHKWSKDEVLSFLLSHYSSSNILTDYLEDENKILEKQNEKHRLQNLAYQKHLERKAREAPNAVTPSPPTPTQEEEEEEEGPQDETEAYGEEEVEDEEEGGEGAPAAPAIEEEGKTDPTPWKVGRSRRQAYRPSKVPGMKFRERRYDHRFPSIIGMKFREKADDIVDLDSFVNQNFKDKALQLAALSRVKQRTLQTKVELDHKPVFGLGMELDTALGMIGLQPVDTDLEPSQRGQRLQKRELSGQYFGGEVKLSHKGRWMSALSIGFSNLDISLCIFLYFLSSMCLLAMYVFFKNRLRRRRAKPKTVNFT</sequence>
<organism evidence="18 19">
    <name type="scientific">Nothobranchius furzeri</name>
    <name type="common">Turquoise killifish</name>
    <dbReference type="NCBI Taxonomy" id="105023"/>
    <lineage>
        <taxon>Eukaryota</taxon>
        <taxon>Metazoa</taxon>
        <taxon>Chordata</taxon>
        <taxon>Craniata</taxon>
        <taxon>Vertebrata</taxon>
        <taxon>Euteleostomi</taxon>
        <taxon>Actinopterygii</taxon>
        <taxon>Neopterygii</taxon>
        <taxon>Teleostei</taxon>
        <taxon>Neoteleostei</taxon>
        <taxon>Acanthomorphata</taxon>
        <taxon>Ovalentaria</taxon>
        <taxon>Atherinomorphae</taxon>
        <taxon>Cyprinodontiformes</taxon>
        <taxon>Nothobranchiidae</taxon>
        <taxon>Nothobranchius</taxon>
    </lineage>
</organism>
<name>A0A9D3BCY5_NOTFU</name>
<dbReference type="Pfam" id="PF18108">
    <property type="entry name" value="QSOX_Trx1"/>
    <property type="match status" value="1"/>
</dbReference>
<gene>
    <name evidence="18" type="ORF">G4P62_016128</name>
</gene>
<reference evidence="18" key="1">
    <citation type="submission" date="2020-03" db="EMBL/GenBank/DDBJ databases">
        <title>Intra-Species Differences in Population Size shape Life History and Genome Evolution.</title>
        <authorList>
            <person name="Willemsen D."/>
            <person name="Cui R."/>
            <person name="Valenzano D.R."/>
        </authorList>
    </citation>
    <scope>NUCLEOTIDE SEQUENCE</scope>
    <source>
        <strain evidence="18">GRZ</strain>
        <tissue evidence="18">Whole</tissue>
    </source>
</reference>
<evidence type="ECO:0000256" key="7">
    <source>
        <dbReference type="ARBA" id="ARBA00022827"/>
    </source>
</evidence>
<dbReference type="InterPro" id="IPR013766">
    <property type="entry name" value="Thioredoxin_domain"/>
</dbReference>
<dbReference type="CDD" id="cd02992">
    <property type="entry name" value="PDI_a_QSOX"/>
    <property type="match status" value="1"/>
</dbReference>
<evidence type="ECO:0000256" key="11">
    <source>
        <dbReference type="ARBA" id="ARBA00045804"/>
    </source>
</evidence>
<dbReference type="GO" id="GO:0000139">
    <property type="term" value="C:Golgi membrane"/>
    <property type="evidence" value="ECO:0007669"/>
    <property type="project" value="TreeGrafter"/>
</dbReference>
<keyword evidence="13" id="KW-0472">Membrane</keyword>
<evidence type="ECO:0000259" key="17">
    <source>
        <dbReference type="PROSITE" id="PS51352"/>
    </source>
</evidence>
<dbReference type="InterPro" id="IPR040986">
    <property type="entry name" value="QSOX_FAD-bd_dom"/>
</dbReference>
<dbReference type="EMBL" id="JAAVVJ010000017">
    <property type="protein sequence ID" value="KAF7202961.1"/>
    <property type="molecule type" value="Genomic_DNA"/>
</dbReference>
<feature type="transmembrane region" description="Helical" evidence="13">
    <location>
        <begin position="789"/>
        <end position="806"/>
    </location>
</feature>
<keyword evidence="6 15" id="KW-0732">Signal</keyword>
<evidence type="ECO:0000256" key="2">
    <source>
        <dbReference type="ARBA" id="ARBA00004613"/>
    </source>
</evidence>
<dbReference type="GO" id="GO:0005615">
    <property type="term" value="C:extracellular space"/>
    <property type="evidence" value="ECO:0007669"/>
    <property type="project" value="TreeGrafter"/>
</dbReference>